<feature type="compositionally biased region" description="Low complexity" evidence="1">
    <location>
        <begin position="31"/>
        <end position="40"/>
    </location>
</feature>
<sequence length="188" mass="19289">MTMEDPFAQAPVAAAAEPEQPPFTPDPEPAAPAATATVTQTKPAPAVVGADGKVVLTFKGGNDFSAPWIVIHADGLDEAAEFISVSNAPKLMDLMTRVQNAGAHFAGQAPAKPAGSGGGQRSGGGGGGSNAPRGATEPPAWAPPKPYDDFVYKSGVTKSGRNAGQTWHAWMPPQKGDSRNAEFFNAPR</sequence>
<dbReference type="InterPro" id="IPR057999">
    <property type="entry name" value="Gp49"/>
</dbReference>
<proteinExistence type="predicted"/>
<reference evidence="2 3" key="1">
    <citation type="submission" date="2016-03" db="EMBL/GenBank/DDBJ databases">
        <authorList>
            <person name="Montgomery M.T."/>
            <person name="Guerrero C.A."/>
            <person name="Mavrich T.N."/>
            <person name="Pope W.H."/>
            <person name="Garlena R.A."/>
            <person name="Russell D.A."/>
            <person name="Jacobs-Sera D."/>
            <person name="Hendrix R.W."/>
            <person name="Hatfull G.F."/>
        </authorList>
    </citation>
    <scope>NUCLEOTIDE SEQUENCE [LARGE SCALE GENOMIC DNA]</scope>
</reference>
<dbReference type="OrthoDB" id="14029at10239"/>
<feature type="region of interest" description="Disordered" evidence="1">
    <location>
        <begin position="1"/>
        <end position="40"/>
    </location>
</feature>
<feature type="compositionally biased region" description="Gly residues" evidence="1">
    <location>
        <begin position="115"/>
        <end position="129"/>
    </location>
</feature>
<keyword evidence="3" id="KW-1185">Reference proteome</keyword>
<organism evidence="2 3">
    <name type="scientific">Gordonia phage Soups</name>
    <dbReference type="NCBI Taxonomy" id="1838079"/>
    <lineage>
        <taxon>Viruses</taxon>
        <taxon>Duplodnaviria</taxon>
        <taxon>Heunggongvirae</taxon>
        <taxon>Uroviricota</taxon>
        <taxon>Caudoviricetes</taxon>
        <taxon>Soupsvirus</taxon>
        <taxon>Soupsvirus soups</taxon>
    </lineage>
</organism>
<evidence type="ECO:0000313" key="3">
    <source>
        <dbReference type="Proteomes" id="UP000202160"/>
    </source>
</evidence>
<dbReference type="Proteomes" id="UP000202160">
    <property type="component" value="Segment"/>
</dbReference>
<name>A0A160DG14_9CAUD</name>
<dbReference type="KEGG" id="vg:28378707"/>
<accession>A0A160DG14</accession>
<dbReference type="GeneID" id="28378707"/>
<evidence type="ECO:0000313" key="2">
    <source>
        <dbReference type="EMBL" id="ANA86990.1"/>
    </source>
</evidence>
<dbReference type="EMBL" id="KU998249">
    <property type="protein sequence ID" value="ANA86990.1"/>
    <property type="molecule type" value="Genomic_DNA"/>
</dbReference>
<gene>
    <name evidence="2" type="primary">55</name>
    <name evidence="2" type="ORF">PBI_SOUPS_55</name>
</gene>
<dbReference type="Pfam" id="PF25690">
    <property type="entry name" value="Phage_gp49"/>
    <property type="match status" value="1"/>
</dbReference>
<feature type="compositionally biased region" description="Pro residues" evidence="1">
    <location>
        <begin position="19"/>
        <end position="30"/>
    </location>
</feature>
<feature type="region of interest" description="Disordered" evidence="1">
    <location>
        <begin position="107"/>
        <end position="188"/>
    </location>
</feature>
<feature type="compositionally biased region" description="Polar residues" evidence="1">
    <location>
        <begin position="156"/>
        <end position="165"/>
    </location>
</feature>
<protein>
    <submittedName>
        <fullName evidence="2">Uncharacterized protein</fullName>
    </submittedName>
</protein>
<feature type="compositionally biased region" description="Low complexity" evidence="1">
    <location>
        <begin position="1"/>
        <end position="18"/>
    </location>
</feature>
<evidence type="ECO:0000256" key="1">
    <source>
        <dbReference type="SAM" id="MobiDB-lite"/>
    </source>
</evidence>
<dbReference type="RefSeq" id="YP_009269353.1">
    <property type="nucleotide sequence ID" value="NC_030698.1"/>
</dbReference>